<dbReference type="InterPro" id="IPR000608">
    <property type="entry name" value="UBC"/>
</dbReference>
<sequence>MDERDRSRSPMPPVASPVIVSNSNAEEMDGTENFGSVANRSTERRQVRPGSGRRAVVGVIQRAAPRPMLHHSLQPQQPAVAAAAADAPPTGRLAGTAHGPVPASSIPPHPLVPPTRRDWYEYNVARTSTVATLNAATALGRAIAAFVTAAPAAALGTDPARCAPGTRPPSAGQNPAPAQNPGAALSAIVKARIDTSERLKAIAASLNDCPPTRTTIVQEARNEAVERIRSEIARIERASEREETSRMLDRILAPGSLHSIRALYERMPLWQENGPPPVGWPFTLPGQRADMQRRQAVAMGSSSGGEEREREYERDTVRRNRQMEANDAARDIFEELIANGRQAPSTNPHVPRLPRTAPSLLPSYEMVQLRDLPAMLSVQQARGVPPEHRVDDGEEQVVPTGPSMRTPHMVPVINSQARLRENYEHEYRRRNSEATTDSMDRNRQWAASRADERARIAMDRGEEPPPRDSLPSRMPAARPTDTPHPGGGMRTGGGGGEGNDAVPMSPLVSTISRESRERIERTERENRRLRTQKQLLRSADHAQESFQGQAGDMDEEPGPSTSQPSTSFLAAAAASTVREPKIIVHKLRSTHRGSGQRRECNGLVGARHLIMERKALEEKGGVERVEAAPTPDNIRKWTAVVEGAEESQFEGGVFFFDVFFPKQYPMGKIKMACLTHIVHPYVMVSGMVDMEAVARLCYGVKQFSEMKHGGVESALMVAAAVVSGKLPQATPEQTKQWIEKGRLFTSRYAC</sequence>
<reference evidence="3" key="1">
    <citation type="submission" date="2023-10" db="EMBL/GenBank/DDBJ databases">
        <title>Genome assembly of Pristionchus species.</title>
        <authorList>
            <person name="Yoshida K."/>
            <person name="Sommer R.J."/>
        </authorList>
    </citation>
    <scope>NUCLEOTIDE SEQUENCE</scope>
    <source>
        <strain evidence="3">RS0144</strain>
    </source>
</reference>
<feature type="region of interest" description="Disordered" evidence="1">
    <location>
        <begin position="1"/>
        <end position="54"/>
    </location>
</feature>
<accession>A0AAV5U663</accession>
<dbReference type="Proteomes" id="UP001432027">
    <property type="component" value="Unassembled WGS sequence"/>
</dbReference>
<feature type="domain" description="UBC core" evidence="2">
    <location>
        <begin position="604"/>
        <end position="750"/>
    </location>
</feature>
<dbReference type="InterPro" id="IPR016135">
    <property type="entry name" value="UBQ-conjugating_enzyme/RWD"/>
</dbReference>
<dbReference type="SMART" id="SM00212">
    <property type="entry name" value="UBCc"/>
    <property type="match status" value="1"/>
</dbReference>
<proteinExistence type="predicted"/>
<dbReference type="AlphaFoldDB" id="A0AAV5U663"/>
<gene>
    <name evidence="3" type="ORF">PENTCL1PPCAC_24545</name>
</gene>
<dbReference type="Pfam" id="PF00179">
    <property type="entry name" value="UQ_con"/>
    <property type="match status" value="1"/>
</dbReference>
<feature type="compositionally biased region" description="Basic and acidic residues" evidence="1">
    <location>
        <begin position="513"/>
        <end position="528"/>
    </location>
</feature>
<comment type="caution">
    <text evidence="3">The sequence shown here is derived from an EMBL/GenBank/DDBJ whole genome shotgun (WGS) entry which is preliminary data.</text>
</comment>
<evidence type="ECO:0000259" key="2">
    <source>
        <dbReference type="PROSITE" id="PS50127"/>
    </source>
</evidence>
<evidence type="ECO:0000313" key="3">
    <source>
        <dbReference type="EMBL" id="GMT02371.1"/>
    </source>
</evidence>
<dbReference type="EMBL" id="BTSX01000005">
    <property type="protein sequence ID" value="GMT02371.1"/>
    <property type="molecule type" value="Genomic_DNA"/>
</dbReference>
<protein>
    <recommendedName>
        <fullName evidence="2">UBC core domain-containing protein</fullName>
    </recommendedName>
</protein>
<keyword evidence="4" id="KW-1185">Reference proteome</keyword>
<evidence type="ECO:0000256" key="1">
    <source>
        <dbReference type="SAM" id="MobiDB-lite"/>
    </source>
</evidence>
<feature type="region of interest" description="Disordered" evidence="1">
    <location>
        <begin position="426"/>
        <end position="566"/>
    </location>
</feature>
<dbReference type="SUPFAM" id="SSF54495">
    <property type="entry name" value="UBC-like"/>
    <property type="match status" value="1"/>
</dbReference>
<name>A0AAV5U663_9BILA</name>
<evidence type="ECO:0000313" key="4">
    <source>
        <dbReference type="Proteomes" id="UP001432027"/>
    </source>
</evidence>
<dbReference type="Gene3D" id="3.10.110.10">
    <property type="entry name" value="Ubiquitin Conjugating Enzyme"/>
    <property type="match status" value="1"/>
</dbReference>
<feature type="compositionally biased region" description="Gly residues" evidence="1">
    <location>
        <begin position="485"/>
        <end position="498"/>
    </location>
</feature>
<dbReference type="PROSITE" id="PS50127">
    <property type="entry name" value="UBC_2"/>
    <property type="match status" value="1"/>
</dbReference>
<organism evidence="3 4">
    <name type="scientific">Pristionchus entomophagus</name>
    <dbReference type="NCBI Taxonomy" id="358040"/>
    <lineage>
        <taxon>Eukaryota</taxon>
        <taxon>Metazoa</taxon>
        <taxon>Ecdysozoa</taxon>
        <taxon>Nematoda</taxon>
        <taxon>Chromadorea</taxon>
        <taxon>Rhabditida</taxon>
        <taxon>Rhabditina</taxon>
        <taxon>Diplogasteromorpha</taxon>
        <taxon>Diplogasteroidea</taxon>
        <taxon>Neodiplogasteridae</taxon>
        <taxon>Pristionchus</taxon>
    </lineage>
</organism>
<feature type="compositionally biased region" description="Basic and acidic residues" evidence="1">
    <location>
        <begin position="426"/>
        <end position="466"/>
    </location>
</feature>
<feature type="region of interest" description="Disordered" evidence="1">
    <location>
        <begin position="383"/>
        <end position="408"/>
    </location>
</feature>